<protein>
    <submittedName>
        <fullName evidence="1">Glycosyltransferase</fullName>
    </submittedName>
</protein>
<accession>A0A385UE87</accession>
<proteinExistence type="predicted"/>
<evidence type="ECO:0000313" key="1">
    <source>
        <dbReference type="EMBL" id="AYB69891.1"/>
    </source>
</evidence>
<gene>
    <name evidence="1" type="primary">87</name>
    <name evidence="1" type="ORF">SEA_LITTLELAF_87</name>
</gene>
<dbReference type="EMBL" id="MH727553">
    <property type="protein sequence ID" value="AYB69891.1"/>
    <property type="molecule type" value="Genomic_DNA"/>
</dbReference>
<sequence>MVEYAIGVVSHIDRTAMAADLSRRARPRFVSPDNGTLGAYGNHELVQRWLANEAGWSVVLEDDALPLHDFHHDLEQALEMASHHESVKVVSLYLGTGYPANWQRQATAAAATDASLILCNRLLHAVGYCVAPEIKSELSYWLGARSHGRPIDLECAMTTWLQAHDYLVAYTNPSLVDHRDTTPVLRHRPGTFSASRKLPRRAHNTNQRLTWDDNAVIMFR</sequence>
<evidence type="ECO:0000313" key="2">
    <source>
        <dbReference type="Proteomes" id="UP000272810"/>
    </source>
</evidence>
<organism evidence="1 2">
    <name type="scientific">Mycobacterium phage LittleLaf</name>
    <dbReference type="NCBI Taxonomy" id="2301615"/>
    <lineage>
        <taxon>Viruses</taxon>
        <taxon>Duplodnaviria</taxon>
        <taxon>Heunggongvirae</taxon>
        <taxon>Uroviricota</taxon>
        <taxon>Caudoviricetes</taxon>
        <taxon>Marvinvirus</taxon>
        <taxon>Marvinvirus marvin</taxon>
    </lineage>
</organism>
<name>A0A385UE87_9CAUD</name>
<dbReference type="Proteomes" id="UP000272810">
    <property type="component" value="Segment"/>
</dbReference>
<reference evidence="1 2" key="1">
    <citation type="submission" date="2018-08" db="EMBL/GenBank/DDBJ databases">
        <authorList>
            <person name="Adusei M."/>
            <person name="Benson E.L."/>
            <person name="Broder R.E."/>
            <person name="Bruner T.L."/>
            <person name="Chilel M.S."/>
            <person name="Colon E."/>
            <person name="Giovanelli J.S."/>
            <person name="Goodman D.J."/>
            <person name="He Y."/>
            <person name="Kamiyasu R.A."/>
            <person name="Lampon M.J."/>
            <person name="Ospina-Giraldo M.D."/>
            <person name="Randall A.N."/>
            <person name="Tarapata L.R."/>
            <person name="Xu X."/>
            <person name="Zhang C."/>
            <person name="Garlena R.A."/>
            <person name="Russell D.A."/>
            <person name="Pope W.H."/>
            <person name="Jacobs-Sera D."/>
            <person name="Hatfull G.F."/>
        </authorList>
    </citation>
    <scope>NUCLEOTIDE SEQUENCE [LARGE SCALE GENOMIC DNA]</scope>
</reference>